<dbReference type="PROSITE" id="PS00639">
    <property type="entry name" value="THIOL_PROTEASE_HIS"/>
    <property type="match status" value="1"/>
</dbReference>
<dbReference type="AlphaFoldDB" id="H9NIE2"/>
<proteinExistence type="evidence at transcript level"/>
<dbReference type="InterPro" id="IPR038765">
    <property type="entry name" value="Papain-like_cys_pep_sf"/>
</dbReference>
<feature type="domain" description="Peptidase C1A papain C-terminal" evidence="5">
    <location>
        <begin position="128"/>
        <end position="344"/>
    </location>
</feature>
<evidence type="ECO:0000256" key="3">
    <source>
        <dbReference type="ARBA" id="ARBA00023157"/>
    </source>
</evidence>
<dbReference type="EMBL" id="JQ673412">
    <property type="protein sequence ID" value="AFF59216.1"/>
    <property type="molecule type" value="mRNA"/>
</dbReference>
<dbReference type="SUPFAM" id="SSF54001">
    <property type="entry name" value="Cysteine proteinases"/>
    <property type="match status" value="1"/>
</dbReference>
<protein>
    <submittedName>
        <fullName evidence="7">Cathepsin L-like cysteine protease</fullName>
    </submittedName>
</protein>
<comment type="similarity">
    <text evidence="1">Belongs to the peptidase C1 family.</text>
</comment>
<dbReference type="Pfam" id="PF08246">
    <property type="entry name" value="Inhibitor_I29"/>
    <property type="match status" value="1"/>
</dbReference>
<reference evidence="7" key="1">
    <citation type="journal article" date="2014" name="Parasitol. Int.">
        <title>Expression and characterization of cathepsin L-like cysteine protease from Philasterides dicentrarchi.</title>
        <authorList>
            <person name="Shin S.P."/>
            <person name="Han S.Y."/>
            <person name="Han J.E."/>
            <person name="Jun J.W."/>
            <person name="Kim J.H."/>
            <person name="Park S.C."/>
        </authorList>
    </citation>
    <scope>NUCLEOTIDE SEQUENCE</scope>
</reference>
<feature type="chain" id="PRO_5018534824" evidence="4">
    <location>
        <begin position="17"/>
        <end position="345"/>
    </location>
</feature>
<dbReference type="SMART" id="SM00645">
    <property type="entry name" value="Pept_C1"/>
    <property type="match status" value="1"/>
</dbReference>
<evidence type="ECO:0000259" key="6">
    <source>
        <dbReference type="SMART" id="SM00848"/>
    </source>
</evidence>
<dbReference type="CDD" id="cd02248">
    <property type="entry name" value="Peptidase_C1A"/>
    <property type="match status" value="1"/>
</dbReference>
<dbReference type="InterPro" id="IPR000668">
    <property type="entry name" value="Peptidase_C1A_C"/>
</dbReference>
<dbReference type="GO" id="GO:0006508">
    <property type="term" value="P:proteolysis"/>
    <property type="evidence" value="ECO:0007669"/>
    <property type="project" value="UniProtKB-KW"/>
</dbReference>
<sequence length="345" mass="37330">MKAALILSLLALASTAIFMMSNNQTTFLRASAATQDEVYKTYVQWKSEFNQNFNGAEDEYRFNVFQSNYNYIQQFNSEQTGSLRLGMNVFAAMENVEYIAKFVSGITHHSTELNIQEVSFDNVNAGDLPTSIDWVKKGAVAPVENQGQCGSCWAFSTKEGLEGVYAIQSGSMVVLSAQQLVSCSTQNLGCNGGDPMTAYAYTQKNGIVAEDSYPYVSGKGQVPSCNFNQSDIVYKNSGQVKVANSQTVTNIQKAVQNNPATIEIAASSIVFQLYKSGVLTSTACGTALDHGVLLTGYNTAGSEPYWTIKNSWGTGWGQSGYANILISGNGKGTCGVQQYVAYPLY</sequence>
<keyword evidence="7" id="KW-0645">Protease</keyword>
<name>H9NIE2_9CILI</name>
<dbReference type="GO" id="GO:0008234">
    <property type="term" value="F:cysteine-type peptidase activity"/>
    <property type="evidence" value="ECO:0007669"/>
    <property type="project" value="InterPro"/>
</dbReference>
<dbReference type="InterPro" id="IPR000169">
    <property type="entry name" value="Pept_cys_AS"/>
</dbReference>
<dbReference type="SMR" id="H9NIE2"/>
<accession>H9NIE2</accession>
<dbReference type="InterPro" id="IPR013128">
    <property type="entry name" value="Peptidase_C1A"/>
</dbReference>
<gene>
    <name evidence="7" type="primary">CTL</name>
</gene>
<dbReference type="InterPro" id="IPR039417">
    <property type="entry name" value="Peptidase_C1A_papain-like"/>
</dbReference>
<evidence type="ECO:0000259" key="5">
    <source>
        <dbReference type="SMART" id="SM00645"/>
    </source>
</evidence>
<keyword evidence="7" id="KW-0378">Hydrolase</keyword>
<dbReference type="PANTHER" id="PTHR12411">
    <property type="entry name" value="CYSTEINE PROTEASE FAMILY C1-RELATED"/>
    <property type="match status" value="1"/>
</dbReference>
<dbReference type="Pfam" id="PF00112">
    <property type="entry name" value="Peptidase_C1"/>
    <property type="match status" value="1"/>
</dbReference>
<dbReference type="PROSITE" id="PS00139">
    <property type="entry name" value="THIOL_PROTEASE_CYS"/>
    <property type="match status" value="1"/>
</dbReference>
<feature type="domain" description="Cathepsin propeptide inhibitor" evidence="6">
    <location>
        <begin position="42"/>
        <end position="98"/>
    </location>
</feature>
<evidence type="ECO:0000313" key="7">
    <source>
        <dbReference type="EMBL" id="AFF59216.1"/>
    </source>
</evidence>
<dbReference type="Gene3D" id="3.90.70.10">
    <property type="entry name" value="Cysteine proteinases"/>
    <property type="match status" value="1"/>
</dbReference>
<keyword evidence="4" id="KW-0732">Signal</keyword>
<dbReference type="InterPro" id="IPR025660">
    <property type="entry name" value="Pept_his_AS"/>
</dbReference>
<organism evidence="7">
    <name type="scientific">Philasterides dicentrarchi</name>
    <dbReference type="NCBI Taxonomy" id="282688"/>
    <lineage>
        <taxon>Eukaryota</taxon>
        <taxon>Sar</taxon>
        <taxon>Alveolata</taxon>
        <taxon>Ciliophora</taxon>
        <taxon>Intramacronucleata</taxon>
        <taxon>Oligohymenophorea</taxon>
        <taxon>Scuticociliatia</taxon>
        <taxon>Philasterida</taxon>
        <taxon>Philasteridae</taxon>
        <taxon>Philasterides</taxon>
    </lineage>
</organism>
<dbReference type="SMART" id="SM00848">
    <property type="entry name" value="Inhibitor_I29"/>
    <property type="match status" value="1"/>
</dbReference>
<keyword evidence="2" id="KW-0865">Zymogen</keyword>
<dbReference type="InterPro" id="IPR013201">
    <property type="entry name" value="Prot_inhib_I29"/>
</dbReference>
<dbReference type="MEROPS" id="C01.113"/>
<evidence type="ECO:0000256" key="4">
    <source>
        <dbReference type="SAM" id="SignalP"/>
    </source>
</evidence>
<keyword evidence="3" id="KW-1015">Disulfide bond</keyword>
<feature type="signal peptide" evidence="4">
    <location>
        <begin position="1"/>
        <end position="16"/>
    </location>
</feature>
<evidence type="ECO:0000256" key="2">
    <source>
        <dbReference type="ARBA" id="ARBA00023145"/>
    </source>
</evidence>
<dbReference type="PRINTS" id="PR00705">
    <property type="entry name" value="PAPAIN"/>
</dbReference>
<evidence type="ECO:0000256" key="1">
    <source>
        <dbReference type="ARBA" id="ARBA00008455"/>
    </source>
</evidence>